<gene>
    <name evidence="7" type="ORF">J437_LFUL005348</name>
</gene>
<keyword evidence="2 5" id="KW-0863">Zinc-finger</keyword>
<dbReference type="AlphaFoldDB" id="A0A8K0NZ96"/>
<dbReference type="InterPro" id="IPR021896">
    <property type="entry name" value="THAP9-like_HTH"/>
</dbReference>
<name>A0A8K0NZ96_LADFU</name>
<dbReference type="SUPFAM" id="SSF57716">
    <property type="entry name" value="Glucocorticoid receptor-like (DNA-binding domain)"/>
    <property type="match status" value="1"/>
</dbReference>
<dbReference type="GO" id="GO:0008270">
    <property type="term" value="F:zinc ion binding"/>
    <property type="evidence" value="ECO:0007669"/>
    <property type="project" value="UniProtKB-KW"/>
</dbReference>
<organism evidence="7 8">
    <name type="scientific">Ladona fulva</name>
    <name type="common">Scarce chaser dragonfly</name>
    <name type="synonym">Libellula fulva</name>
    <dbReference type="NCBI Taxonomy" id="123851"/>
    <lineage>
        <taxon>Eukaryota</taxon>
        <taxon>Metazoa</taxon>
        <taxon>Ecdysozoa</taxon>
        <taxon>Arthropoda</taxon>
        <taxon>Hexapoda</taxon>
        <taxon>Insecta</taxon>
        <taxon>Pterygota</taxon>
        <taxon>Palaeoptera</taxon>
        <taxon>Odonata</taxon>
        <taxon>Epiprocta</taxon>
        <taxon>Anisoptera</taxon>
        <taxon>Libelluloidea</taxon>
        <taxon>Libellulidae</taxon>
        <taxon>Ladona</taxon>
    </lineage>
</organism>
<keyword evidence="4 5" id="KW-0238">DNA-binding</keyword>
<evidence type="ECO:0000259" key="6">
    <source>
        <dbReference type="PROSITE" id="PS50950"/>
    </source>
</evidence>
<reference evidence="7" key="2">
    <citation type="submission" date="2017-10" db="EMBL/GenBank/DDBJ databases">
        <title>Ladona fulva Genome sequencing and assembly.</title>
        <authorList>
            <person name="Murali S."/>
            <person name="Richards S."/>
            <person name="Bandaranaike D."/>
            <person name="Bellair M."/>
            <person name="Blankenburg K."/>
            <person name="Chao H."/>
            <person name="Dinh H."/>
            <person name="Doddapaneni H."/>
            <person name="Dugan-Rocha S."/>
            <person name="Elkadiri S."/>
            <person name="Gnanaolivu R."/>
            <person name="Hernandez B."/>
            <person name="Skinner E."/>
            <person name="Javaid M."/>
            <person name="Lee S."/>
            <person name="Li M."/>
            <person name="Ming W."/>
            <person name="Munidasa M."/>
            <person name="Muniz J."/>
            <person name="Nguyen L."/>
            <person name="Hughes D."/>
            <person name="Osuji N."/>
            <person name="Pu L.-L."/>
            <person name="Puazo M."/>
            <person name="Qu C."/>
            <person name="Quiroz J."/>
            <person name="Raj R."/>
            <person name="Weissenberger G."/>
            <person name="Xin Y."/>
            <person name="Zou X."/>
            <person name="Han Y."/>
            <person name="Worley K."/>
            <person name="Muzny D."/>
            <person name="Gibbs R."/>
        </authorList>
    </citation>
    <scope>NUCLEOTIDE SEQUENCE</scope>
    <source>
        <strain evidence="7">Sampled in the wild</strain>
    </source>
</reference>
<dbReference type="InterPro" id="IPR006612">
    <property type="entry name" value="THAP_Znf"/>
</dbReference>
<dbReference type="PANTHER" id="PTHR46600">
    <property type="entry name" value="THAP DOMAIN-CONTAINING"/>
    <property type="match status" value="1"/>
</dbReference>
<dbReference type="EMBL" id="KZ308235">
    <property type="protein sequence ID" value="KAG8225334.1"/>
    <property type="molecule type" value="Genomic_DNA"/>
</dbReference>
<evidence type="ECO:0000256" key="5">
    <source>
        <dbReference type="PROSITE-ProRule" id="PRU00309"/>
    </source>
</evidence>
<dbReference type="GO" id="GO:0003700">
    <property type="term" value="F:DNA-binding transcription factor activity"/>
    <property type="evidence" value="ECO:0007669"/>
    <property type="project" value="TreeGrafter"/>
</dbReference>
<dbReference type="GO" id="GO:0000978">
    <property type="term" value="F:RNA polymerase II cis-regulatory region sequence-specific DNA binding"/>
    <property type="evidence" value="ECO:0007669"/>
    <property type="project" value="TreeGrafter"/>
</dbReference>
<dbReference type="Pfam" id="PF12017">
    <property type="entry name" value="Tnp_P_element"/>
    <property type="match status" value="1"/>
</dbReference>
<evidence type="ECO:0000256" key="3">
    <source>
        <dbReference type="ARBA" id="ARBA00022833"/>
    </source>
</evidence>
<dbReference type="SMART" id="SM00692">
    <property type="entry name" value="DM3"/>
    <property type="match status" value="1"/>
</dbReference>
<dbReference type="Pfam" id="PF05485">
    <property type="entry name" value="THAP"/>
    <property type="match status" value="1"/>
</dbReference>
<reference evidence="7" key="1">
    <citation type="submission" date="2013-04" db="EMBL/GenBank/DDBJ databases">
        <authorList>
            <person name="Qu J."/>
            <person name="Murali S.C."/>
            <person name="Bandaranaike D."/>
            <person name="Bellair M."/>
            <person name="Blankenburg K."/>
            <person name="Chao H."/>
            <person name="Dinh H."/>
            <person name="Doddapaneni H."/>
            <person name="Downs B."/>
            <person name="Dugan-Rocha S."/>
            <person name="Elkadiri S."/>
            <person name="Gnanaolivu R.D."/>
            <person name="Hernandez B."/>
            <person name="Javaid M."/>
            <person name="Jayaseelan J.C."/>
            <person name="Lee S."/>
            <person name="Li M."/>
            <person name="Ming W."/>
            <person name="Munidasa M."/>
            <person name="Muniz J."/>
            <person name="Nguyen L."/>
            <person name="Ongeri F."/>
            <person name="Osuji N."/>
            <person name="Pu L.-L."/>
            <person name="Puazo M."/>
            <person name="Qu C."/>
            <person name="Quiroz J."/>
            <person name="Raj R."/>
            <person name="Weissenberger G."/>
            <person name="Xin Y."/>
            <person name="Zou X."/>
            <person name="Han Y."/>
            <person name="Richards S."/>
            <person name="Worley K."/>
            <person name="Muzny D."/>
            <person name="Gibbs R."/>
        </authorList>
    </citation>
    <scope>NUCLEOTIDE SEQUENCE</scope>
    <source>
        <strain evidence="7">Sampled in the wild</strain>
    </source>
</reference>
<dbReference type="InterPro" id="IPR026516">
    <property type="entry name" value="THAP1/10"/>
</dbReference>
<proteinExistence type="predicted"/>
<keyword evidence="1" id="KW-0479">Metal-binding</keyword>
<comment type="caution">
    <text evidence="7">The sequence shown here is derived from an EMBL/GenBank/DDBJ whole genome shotgun (WGS) entry which is preliminary data.</text>
</comment>
<dbReference type="Proteomes" id="UP000792457">
    <property type="component" value="Unassembled WGS sequence"/>
</dbReference>
<feature type="domain" description="THAP-type" evidence="6">
    <location>
        <begin position="1"/>
        <end position="95"/>
    </location>
</feature>
<accession>A0A8K0NZ96</accession>
<evidence type="ECO:0000256" key="1">
    <source>
        <dbReference type="ARBA" id="ARBA00022723"/>
    </source>
</evidence>
<dbReference type="SMART" id="SM00980">
    <property type="entry name" value="THAP"/>
    <property type="match status" value="1"/>
</dbReference>
<sequence>MPKGAGNWCSAINCSNSSKKTDEISFFRFPKEEVRIHSPSRSRKWVIATRRQDLLGKSSAYLYNNCRICSNHFEDVMFLNNMKNRLHSHAVPKLFDVPNPPPMVSSKRKRPLLREQLQIKRPQEEACPVIMDNVDGSISEELPEDANVITDDRAHKKLSTCNESTVCMGTQTPAFLSQDSPRISSLRKKVKQLCECTRRISIKYGEFKRQCELFLPPSTATFVQNQVYLNKRKRQGKRCSSQLRKLALQIYFLSPVAYSFLQKTFIFPSPRSLRRAF</sequence>
<dbReference type="GO" id="GO:0006357">
    <property type="term" value="P:regulation of transcription by RNA polymerase II"/>
    <property type="evidence" value="ECO:0007669"/>
    <property type="project" value="TreeGrafter"/>
</dbReference>
<dbReference type="PROSITE" id="PS50950">
    <property type="entry name" value="ZF_THAP"/>
    <property type="match status" value="1"/>
</dbReference>
<dbReference type="OrthoDB" id="7683421at2759"/>
<keyword evidence="8" id="KW-1185">Reference proteome</keyword>
<evidence type="ECO:0000256" key="4">
    <source>
        <dbReference type="ARBA" id="ARBA00023125"/>
    </source>
</evidence>
<dbReference type="GO" id="GO:0005634">
    <property type="term" value="C:nucleus"/>
    <property type="evidence" value="ECO:0007669"/>
    <property type="project" value="TreeGrafter"/>
</dbReference>
<evidence type="ECO:0000256" key="2">
    <source>
        <dbReference type="ARBA" id="ARBA00022771"/>
    </source>
</evidence>
<evidence type="ECO:0000313" key="8">
    <source>
        <dbReference type="Proteomes" id="UP000792457"/>
    </source>
</evidence>
<keyword evidence="3" id="KW-0862">Zinc</keyword>
<evidence type="ECO:0000313" key="7">
    <source>
        <dbReference type="EMBL" id="KAG8225334.1"/>
    </source>
</evidence>
<protein>
    <recommendedName>
        <fullName evidence="6">THAP-type domain-containing protein</fullName>
    </recommendedName>
</protein>
<dbReference type="PANTHER" id="PTHR46600:SF2">
    <property type="entry name" value="THAP DOMAIN-CONTAINING PROTEIN 1"/>
    <property type="match status" value="1"/>
</dbReference>